<dbReference type="VEuPathDB" id="FungiDB:F503_07003"/>
<feature type="compositionally biased region" description="Low complexity" evidence="2">
    <location>
        <begin position="457"/>
        <end position="499"/>
    </location>
</feature>
<dbReference type="Proteomes" id="UP000016923">
    <property type="component" value="Unassembled WGS sequence"/>
</dbReference>
<evidence type="ECO:0000313" key="3">
    <source>
        <dbReference type="EMBL" id="EPE09227.1"/>
    </source>
</evidence>
<keyword evidence="1" id="KW-0175">Coiled coil</keyword>
<reference evidence="3 4" key="1">
    <citation type="journal article" date="2013" name="BMC Genomics">
        <title>The genome and transcriptome of the pine saprophyte Ophiostoma piceae, and a comparison with the bark beetle-associated pine pathogen Grosmannia clavigera.</title>
        <authorList>
            <person name="Haridas S."/>
            <person name="Wang Y."/>
            <person name="Lim L."/>
            <person name="Massoumi Alamouti S."/>
            <person name="Jackman S."/>
            <person name="Docking R."/>
            <person name="Robertson G."/>
            <person name="Birol I."/>
            <person name="Bohlmann J."/>
            <person name="Breuil C."/>
        </authorList>
    </citation>
    <scope>NUCLEOTIDE SEQUENCE [LARGE SCALE GENOMIC DNA]</scope>
    <source>
        <strain evidence="3 4">UAMH 11346</strain>
    </source>
</reference>
<evidence type="ECO:0000313" key="4">
    <source>
        <dbReference type="Proteomes" id="UP000016923"/>
    </source>
</evidence>
<feature type="region of interest" description="Disordered" evidence="2">
    <location>
        <begin position="598"/>
        <end position="640"/>
    </location>
</feature>
<feature type="compositionally biased region" description="Acidic residues" evidence="2">
    <location>
        <begin position="631"/>
        <end position="640"/>
    </location>
</feature>
<dbReference type="AlphaFoldDB" id="S3C8S1"/>
<name>S3C8S1_OPHP1</name>
<proteinExistence type="predicted"/>
<dbReference type="HOGENOM" id="CLU_427645_0_0_1"/>
<accession>S3C8S1</accession>
<evidence type="ECO:0000256" key="2">
    <source>
        <dbReference type="SAM" id="MobiDB-lite"/>
    </source>
</evidence>
<organism evidence="3 4">
    <name type="scientific">Ophiostoma piceae (strain UAMH 11346)</name>
    <name type="common">Sap stain fungus</name>
    <dbReference type="NCBI Taxonomy" id="1262450"/>
    <lineage>
        <taxon>Eukaryota</taxon>
        <taxon>Fungi</taxon>
        <taxon>Dikarya</taxon>
        <taxon>Ascomycota</taxon>
        <taxon>Pezizomycotina</taxon>
        <taxon>Sordariomycetes</taxon>
        <taxon>Sordariomycetidae</taxon>
        <taxon>Ophiostomatales</taxon>
        <taxon>Ophiostomataceae</taxon>
        <taxon>Ophiostoma</taxon>
    </lineage>
</organism>
<sequence>MALAPNNKVTITRLVTHDSPTCSLTSRLDVYMLQLPLTPSLQNLHINIDNVSSAVRVGLYKAPWRRISFWASSPAVRDKAAPPHPSMESDLVANMPVVTVAVQNICYDVPTAHLVRGSPYWQEQLSAHLRQYRALLVFMGGDFDVDKIPAVVLDETRHGLTVTPDDFRAYIELLKDEESAQPSAALASATAPVSDTATATATNTNEILPWWSPPGPPPPIAHTGNVLARMAHYFGRAQLSRDIQKALLQMKQAQYAVRSDAGPDYSPVHEQQLLLQVDVARRRAEQELQRQAREIKDEEEMNIWLYDGGGRSVVSGDDSSDREENTEENAEEHDNGGDSPSGEDGSTACVLPPMLSPLPPHLYRSAASQSQTSSQRAGSGVSGQAMRCRPLPIMEPRIVLSLPSMRLPMSLLSPSSLPSPAVSVLSHSSQELLVRSAHSMVEGIHGRQLVTLRLPAQQQPPQQPHHQLGRSASPSASSSFAASVAQRQAATGQGARPGRIASHPDANTHATVAREARQTRQTRQASGPGRLPRPCRSAGRSGRGTLVVRSRAGNRPRPPSSGRAAVHRRWSPYRYPDPLAGLGYYMRDWHGRPSDLLSRASRTSRAHTGVPSRRPSAANQRRGPPTGQSEGPDDSEQEAA</sequence>
<protein>
    <submittedName>
        <fullName evidence="3">Uncharacterized protein</fullName>
    </submittedName>
</protein>
<feature type="region of interest" description="Disordered" evidence="2">
    <location>
        <begin position="307"/>
        <end position="388"/>
    </location>
</feature>
<keyword evidence="4" id="KW-1185">Reference proteome</keyword>
<dbReference type="EMBL" id="KE148147">
    <property type="protein sequence ID" value="EPE09227.1"/>
    <property type="molecule type" value="Genomic_DNA"/>
</dbReference>
<feature type="region of interest" description="Disordered" evidence="2">
    <location>
        <begin position="457"/>
        <end position="566"/>
    </location>
</feature>
<feature type="compositionally biased region" description="Acidic residues" evidence="2">
    <location>
        <begin position="318"/>
        <end position="331"/>
    </location>
</feature>
<evidence type="ECO:0000256" key="1">
    <source>
        <dbReference type="SAM" id="Coils"/>
    </source>
</evidence>
<feature type="compositionally biased region" description="Low complexity" evidence="2">
    <location>
        <begin position="361"/>
        <end position="379"/>
    </location>
</feature>
<feature type="coiled-coil region" evidence="1">
    <location>
        <begin position="274"/>
        <end position="301"/>
    </location>
</feature>
<gene>
    <name evidence="3" type="ORF">F503_07003</name>
</gene>